<name>A0A6J5LMS7_9CAUD</name>
<protein>
    <submittedName>
        <fullName evidence="1">Uncharacterized protein</fullName>
    </submittedName>
</protein>
<gene>
    <name evidence="1" type="ORF">UFOVP272_45</name>
</gene>
<proteinExistence type="predicted"/>
<organism evidence="1">
    <name type="scientific">uncultured Caudovirales phage</name>
    <dbReference type="NCBI Taxonomy" id="2100421"/>
    <lineage>
        <taxon>Viruses</taxon>
        <taxon>Duplodnaviria</taxon>
        <taxon>Heunggongvirae</taxon>
        <taxon>Uroviricota</taxon>
        <taxon>Caudoviricetes</taxon>
        <taxon>Peduoviridae</taxon>
        <taxon>Maltschvirus</taxon>
        <taxon>Maltschvirus maltsch</taxon>
    </lineage>
</organism>
<accession>A0A6J5LMS7</accession>
<sequence>MRKKSKYKPKGIRLDNLGWVSAGLRKVGGLPVAGVELKLKNHQALEAVLKGYATRDHIDVLIAAFNISEALYYVNPDLGEDWAQEIRAAQDAIFTMSRRGLKLGNFVFNAPEMAAVKLAMSVHDQQLDDCTVKEMEQAIEYVTIRIKNKQARPIVEAV</sequence>
<dbReference type="EMBL" id="LR796279">
    <property type="protein sequence ID" value="CAB4134307.1"/>
    <property type="molecule type" value="Genomic_DNA"/>
</dbReference>
<evidence type="ECO:0000313" key="1">
    <source>
        <dbReference type="EMBL" id="CAB4134307.1"/>
    </source>
</evidence>
<reference evidence="1" key="1">
    <citation type="submission" date="2020-04" db="EMBL/GenBank/DDBJ databases">
        <authorList>
            <person name="Chiriac C."/>
            <person name="Salcher M."/>
            <person name="Ghai R."/>
            <person name="Kavagutti S V."/>
        </authorList>
    </citation>
    <scope>NUCLEOTIDE SEQUENCE</scope>
</reference>